<proteinExistence type="predicted"/>
<organism evidence="1 2">
    <name type="scientific">Marseilla massiliensis</name>
    <dbReference type="NCBI Taxonomy" id="1841864"/>
    <lineage>
        <taxon>Bacteria</taxon>
        <taxon>Pseudomonadati</taxon>
        <taxon>Bacteroidota</taxon>
        <taxon>Bacteroidia</taxon>
        <taxon>Bacteroidales</taxon>
        <taxon>Prevotellaceae</taxon>
        <taxon>Marseilla</taxon>
    </lineage>
</organism>
<name>A0A939B1W9_9BACT</name>
<dbReference type="AlphaFoldDB" id="A0A939B1W9"/>
<dbReference type="PANTHER" id="PTHR45661:SF3">
    <property type="entry name" value="IG-LIKE DOMAIN-CONTAINING PROTEIN"/>
    <property type="match status" value="1"/>
</dbReference>
<dbReference type="InterPro" id="IPR053139">
    <property type="entry name" value="Surface_bspA-like"/>
</dbReference>
<dbReference type="SUPFAM" id="SSF52058">
    <property type="entry name" value="L domain-like"/>
    <property type="match status" value="1"/>
</dbReference>
<dbReference type="RefSeq" id="WP_205108717.1">
    <property type="nucleotide sequence ID" value="NZ_JACJJL010000007.1"/>
</dbReference>
<protein>
    <submittedName>
        <fullName evidence="1">Leucine-rich repeat domain-containing protein</fullName>
    </submittedName>
</protein>
<gene>
    <name evidence="1" type="ORF">H6B30_05555</name>
</gene>
<dbReference type="Proteomes" id="UP000764045">
    <property type="component" value="Unassembled WGS sequence"/>
</dbReference>
<dbReference type="InterPro" id="IPR032675">
    <property type="entry name" value="LRR_dom_sf"/>
</dbReference>
<sequence>MVDVKDGQALEALLGEDMLEIDTLVVKGSLKHTDFPVMRQCLAKGKLRVIDLGESEVENDSLPENAFYISFDPVHLDSIVLPKTLRVIGNEVFCNPTMREIRFPTTLKSIGDMAFNQCNYLKTAIIPEGVESIGAGCFYSCYSLKSVSLPSTIRHLGIEAFNLCSNLMTIDIPYGIENIGPFAFANIAKVEEMIIPESVKNIEEYAFYDDWSMRKIVLPNRLTVIVNNVFEDCNRLSDVRWPSELAMIFQEAFKSCGFTTLALPGKLEAIGNEAFFGNMSLTKLILPESLERIGNSAFAGCENLREVYCPRQTPPEVQFIHSMANAGSGAANAPQPPFDKIAADAVLYVPIGTKSLYEASMFAKGFAEIRETADFPADINDEIAASDGCSVTGGKGCINISANGEPVAYKVYAAGGQLVAEGVADGTDIVEAPAGICIVSAHGEKTKVVVR</sequence>
<evidence type="ECO:0000313" key="1">
    <source>
        <dbReference type="EMBL" id="MBM6661223.1"/>
    </source>
</evidence>
<keyword evidence="2" id="KW-1185">Reference proteome</keyword>
<comment type="caution">
    <text evidence="1">The sequence shown here is derived from an EMBL/GenBank/DDBJ whole genome shotgun (WGS) entry which is preliminary data.</text>
</comment>
<dbReference type="Pfam" id="PF13306">
    <property type="entry name" value="LRR_5"/>
    <property type="match status" value="1"/>
</dbReference>
<dbReference type="PANTHER" id="PTHR45661">
    <property type="entry name" value="SURFACE ANTIGEN"/>
    <property type="match status" value="1"/>
</dbReference>
<evidence type="ECO:0000313" key="2">
    <source>
        <dbReference type="Proteomes" id="UP000764045"/>
    </source>
</evidence>
<dbReference type="Gene3D" id="3.80.10.10">
    <property type="entry name" value="Ribonuclease Inhibitor"/>
    <property type="match status" value="3"/>
</dbReference>
<accession>A0A939B1W9</accession>
<reference evidence="1 2" key="1">
    <citation type="journal article" date="2021" name="Sci. Rep.">
        <title>The distribution of antibiotic resistance genes in chicken gut microbiota commensals.</title>
        <authorList>
            <person name="Juricova H."/>
            <person name="Matiasovicova J."/>
            <person name="Kubasova T."/>
            <person name="Cejkova D."/>
            <person name="Rychlik I."/>
        </authorList>
    </citation>
    <scope>NUCLEOTIDE SEQUENCE [LARGE SCALE GENOMIC DNA]</scope>
    <source>
        <strain evidence="1 2">An819</strain>
    </source>
</reference>
<dbReference type="EMBL" id="JACJJL010000007">
    <property type="protein sequence ID" value="MBM6661223.1"/>
    <property type="molecule type" value="Genomic_DNA"/>
</dbReference>
<dbReference type="InterPro" id="IPR026906">
    <property type="entry name" value="LRR_5"/>
</dbReference>